<dbReference type="EMBL" id="CADCTR010001412">
    <property type="protein sequence ID" value="CAA9294831.1"/>
    <property type="molecule type" value="Genomic_DNA"/>
</dbReference>
<sequence length="72" mass="7614">MHYLPHGLGALLVEGSLDSLGTRGAWLQDIQAALVEVVDGVSRRLLPAAQVPGYLWDPSPLEPPEVSGIGAR</sequence>
<evidence type="ECO:0000313" key="1">
    <source>
        <dbReference type="EMBL" id="CAA9294831.1"/>
    </source>
</evidence>
<accession>A0A6J4K3F4</accession>
<name>A0A6J4K3F4_9CHLR</name>
<protein>
    <submittedName>
        <fullName evidence="1">Uncharacterized protein</fullName>
    </submittedName>
</protein>
<dbReference type="AlphaFoldDB" id="A0A6J4K3F4"/>
<organism evidence="1">
    <name type="scientific">uncultured Chloroflexia bacterium</name>
    <dbReference type="NCBI Taxonomy" id="1672391"/>
    <lineage>
        <taxon>Bacteria</taxon>
        <taxon>Bacillati</taxon>
        <taxon>Chloroflexota</taxon>
        <taxon>Chloroflexia</taxon>
        <taxon>environmental samples</taxon>
    </lineage>
</organism>
<proteinExistence type="predicted"/>
<gene>
    <name evidence="1" type="ORF">AVDCRST_MAG93-4180</name>
</gene>
<reference evidence="1" key="1">
    <citation type="submission" date="2020-02" db="EMBL/GenBank/DDBJ databases">
        <authorList>
            <person name="Meier V. D."/>
        </authorList>
    </citation>
    <scope>NUCLEOTIDE SEQUENCE</scope>
    <source>
        <strain evidence="1">AVDCRST_MAG93</strain>
    </source>
</reference>